<gene>
    <name evidence="3" type="ORF">IHE44_0010976</name>
    <name evidence="2" type="ORF">IHE44_010885</name>
</gene>
<feature type="compositionally biased region" description="Low complexity" evidence="1">
    <location>
        <begin position="12"/>
        <end position="21"/>
    </location>
</feature>
<accession>A0A835NDT4</accession>
<dbReference type="EMBL" id="JADDUC010000474">
    <property type="protein sequence ID" value="KAG0113305.1"/>
    <property type="molecule type" value="Genomic_DNA"/>
</dbReference>
<feature type="non-terminal residue" evidence="2">
    <location>
        <position position="1"/>
    </location>
</feature>
<keyword evidence="4" id="KW-1185">Reference proteome</keyword>
<organism evidence="2">
    <name type="scientific">Lamprotornis superbus</name>
    <dbReference type="NCBI Taxonomy" id="245042"/>
    <lineage>
        <taxon>Eukaryota</taxon>
        <taxon>Metazoa</taxon>
        <taxon>Chordata</taxon>
        <taxon>Craniata</taxon>
        <taxon>Vertebrata</taxon>
        <taxon>Euteleostomi</taxon>
        <taxon>Archelosauria</taxon>
        <taxon>Archosauria</taxon>
        <taxon>Dinosauria</taxon>
        <taxon>Saurischia</taxon>
        <taxon>Theropoda</taxon>
        <taxon>Coelurosauria</taxon>
        <taxon>Aves</taxon>
        <taxon>Neognathae</taxon>
        <taxon>Neoaves</taxon>
        <taxon>Telluraves</taxon>
        <taxon>Australaves</taxon>
        <taxon>Passeriformes</taxon>
        <taxon>Sturnidae</taxon>
        <taxon>Lamprotornis</taxon>
    </lineage>
</organism>
<dbReference type="EMBL" id="JADDUC020000037">
    <property type="protein sequence ID" value="KAI1229644.1"/>
    <property type="molecule type" value="Genomic_DNA"/>
</dbReference>
<sequence length="91" mass="9314">EQRRGGAGGAPGERLGAAGAASVRHQRFWGSAPGPGPAPPNEAAPQRPHRGGQQRHGAAGGCFQRRLLRLQVRGGGAVREPGRAAAAVQRL</sequence>
<dbReference type="Proteomes" id="UP000618051">
    <property type="component" value="Unassembled WGS sequence"/>
</dbReference>
<proteinExistence type="predicted"/>
<dbReference type="AlphaFoldDB" id="A0A835NDT4"/>
<feature type="region of interest" description="Disordered" evidence="1">
    <location>
        <begin position="1"/>
        <end position="60"/>
    </location>
</feature>
<name>A0A835NDT4_9PASS</name>
<reference evidence="3" key="3">
    <citation type="submission" date="2022-01" db="EMBL/GenBank/DDBJ databases">
        <authorList>
            <person name="Rubenstein D.R."/>
        </authorList>
    </citation>
    <scope>NUCLEOTIDE SEQUENCE</scope>
    <source>
        <strain evidence="3">SS15</strain>
        <tissue evidence="3">Liver</tissue>
    </source>
</reference>
<evidence type="ECO:0000256" key="1">
    <source>
        <dbReference type="SAM" id="MobiDB-lite"/>
    </source>
</evidence>
<evidence type="ECO:0000313" key="3">
    <source>
        <dbReference type="EMBL" id="KAI1229644.1"/>
    </source>
</evidence>
<feature type="compositionally biased region" description="Gly residues" evidence="1">
    <location>
        <begin position="1"/>
        <end position="11"/>
    </location>
</feature>
<feature type="non-terminal residue" evidence="2">
    <location>
        <position position="91"/>
    </location>
</feature>
<evidence type="ECO:0000313" key="2">
    <source>
        <dbReference type="EMBL" id="KAG0113305.1"/>
    </source>
</evidence>
<reference evidence="3 4" key="2">
    <citation type="journal article" date="2021" name="J. Hered.">
        <title>Feather Gene Expression Elucidates the Developmental Basis of Plumage Iridescence in African Starlings.</title>
        <authorList>
            <person name="Rubenstein D.R."/>
            <person name="Corvelo A."/>
            <person name="MacManes M.D."/>
            <person name="Maia R."/>
            <person name="Narzisi G."/>
            <person name="Rousaki A."/>
            <person name="Vandenabeele P."/>
            <person name="Shawkey M.D."/>
            <person name="Solomon J."/>
        </authorList>
    </citation>
    <scope>NUCLEOTIDE SEQUENCE [LARGE SCALE GENOMIC DNA]</scope>
    <source>
        <strain evidence="3">SS15</strain>
    </source>
</reference>
<evidence type="ECO:0000313" key="4">
    <source>
        <dbReference type="Proteomes" id="UP000618051"/>
    </source>
</evidence>
<reference evidence="2" key="1">
    <citation type="submission" date="2020-10" db="EMBL/GenBank/DDBJ databases">
        <title>Feather gene expression reveals the developmental basis of iridescence in African starlings.</title>
        <authorList>
            <person name="Rubenstein D.R."/>
        </authorList>
    </citation>
    <scope>NUCLEOTIDE SEQUENCE</scope>
    <source>
        <strain evidence="2">SS15</strain>
        <tissue evidence="2">Liver</tissue>
    </source>
</reference>
<protein>
    <submittedName>
        <fullName evidence="2">Uncharacterized protein</fullName>
    </submittedName>
</protein>
<comment type="caution">
    <text evidence="2">The sequence shown here is derived from an EMBL/GenBank/DDBJ whole genome shotgun (WGS) entry which is preliminary data.</text>
</comment>